<name>A0A0M3JIW8_ANISI</name>
<reference evidence="3" key="1">
    <citation type="submission" date="2017-02" db="UniProtKB">
        <authorList>
            <consortium name="WormBaseParasite"/>
        </authorList>
    </citation>
    <scope>IDENTIFICATION</scope>
</reference>
<organism evidence="3">
    <name type="scientific">Anisakis simplex</name>
    <name type="common">Herring worm</name>
    <dbReference type="NCBI Taxonomy" id="6269"/>
    <lineage>
        <taxon>Eukaryota</taxon>
        <taxon>Metazoa</taxon>
        <taxon>Ecdysozoa</taxon>
        <taxon>Nematoda</taxon>
        <taxon>Chromadorea</taxon>
        <taxon>Rhabditida</taxon>
        <taxon>Spirurina</taxon>
        <taxon>Ascaridomorpha</taxon>
        <taxon>Ascaridoidea</taxon>
        <taxon>Anisakidae</taxon>
        <taxon>Anisakis</taxon>
        <taxon>Anisakis simplex complex</taxon>
    </lineage>
</organism>
<sequence length="154" mass="17855">MQIPVPIMHLMHRDEMKSCSPNVDLYPLQFTLPAERAEDHQPMKIDVSIVDDFDYTQLEKTILEDEECEMLLVGAQSESLNVEQRQTIAELERRIVERYRTVPRFESLSCNRRDNDAVPKCKHNDMIIAIDQERCGAFLQQIDANGCSVRFCVP</sequence>
<keyword evidence="2" id="KW-1185">Reference proteome</keyword>
<dbReference type="EMBL" id="UYRR01017631">
    <property type="protein sequence ID" value="VDK29005.1"/>
    <property type="molecule type" value="Genomic_DNA"/>
</dbReference>
<gene>
    <name evidence="1" type="ORF">ASIM_LOCUS7353</name>
</gene>
<accession>A0A0M3JIW8</accession>
<dbReference type="Proteomes" id="UP000267096">
    <property type="component" value="Unassembled WGS sequence"/>
</dbReference>
<evidence type="ECO:0000313" key="1">
    <source>
        <dbReference type="EMBL" id="VDK29005.1"/>
    </source>
</evidence>
<dbReference type="WBParaSite" id="ASIM_0000758401-mRNA-1">
    <property type="protein sequence ID" value="ASIM_0000758401-mRNA-1"/>
    <property type="gene ID" value="ASIM_0000758401"/>
</dbReference>
<evidence type="ECO:0000313" key="3">
    <source>
        <dbReference type="WBParaSite" id="ASIM_0000758401-mRNA-1"/>
    </source>
</evidence>
<evidence type="ECO:0000313" key="2">
    <source>
        <dbReference type="Proteomes" id="UP000267096"/>
    </source>
</evidence>
<protein>
    <submittedName>
        <fullName evidence="1 3">Uncharacterized protein</fullName>
    </submittedName>
</protein>
<proteinExistence type="predicted"/>
<reference evidence="1 2" key="2">
    <citation type="submission" date="2018-11" db="EMBL/GenBank/DDBJ databases">
        <authorList>
            <consortium name="Pathogen Informatics"/>
        </authorList>
    </citation>
    <scope>NUCLEOTIDE SEQUENCE [LARGE SCALE GENOMIC DNA]</scope>
</reference>
<dbReference type="AlphaFoldDB" id="A0A0M3JIW8"/>